<sequence length="41" mass="5104">MFEYLIVQCYWQENTSPGDLNVRIFDRSMLLARKYIAWRFE</sequence>
<reference evidence="1" key="1">
    <citation type="journal article" date="2020" name="Nature">
        <title>Giant virus diversity and host interactions through global metagenomics.</title>
        <authorList>
            <person name="Schulz F."/>
            <person name="Roux S."/>
            <person name="Paez-Espino D."/>
            <person name="Jungbluth S."/>
            <person name="Walsh D.A."/>
            <person name="Denef V.J."/>
            <person name="McMahon K.D."/>
            <person name="Konstantinidis K.T."/>
            <person name="Eloe-Fadrosh E.A."/>
            <person name="Kyrpides N.C."/>
            <person name="Woyke T."/>
        </authorList>
    </citation>
    <scope>NUCLEOTIDE SEQUENCE</scope>
    <source>
        <strain evidence="1">GVMAG-M-3300020192-26</strain>
    </source>
</reference>
<proteinExistence type="predicted"/>
<evidence type="ECO:0000313" key="1">
    <source>
        <dbReference type="EMBL" id="QHT00579.1"/>
    </source>
</evidence>
<accession>A0A6C0CA84</accession>
<dbReference type="EMBL" id="MN739356">
    <property type="protein sequence ID" value="QHT00579.1"/>
    <property type="molecule type" value="Genomic_DNA"/>
</dbReference>
<name>A0A6C0CA84_9ZZZZ</name>
<organism evidence="1">
    <name type="scientific">viral metagenome</name>
    <dbReference type="NCBI Taxonomy" id="1070528"/>
    <lineage>
        <taxon>unclassified sequences</taxon>
        <taxon>metagenomes</taxon>
        <taxon>organismal metagenomes</taxon>
    </lineage>
</organism>
<dbReference type="AlphaFoldDB" id="A0A6C0CA84"/>
<protein>
    <submittedName>
        <fullName evidence="1">Uncharacterized protein</fullName>
    </submittedName>
</protein>